<name>A0A9E8N0S4_9FLAO</name>
<evidence type="ECO:0000313" key="1">
    <source>
        <dbReference type="EMBL" id="WAC03764.1"/>
    </source>
</evidence>
<protein>
    <submittedName>
        <fullName evidence="1">Uncharacterized protein</fullName>
    </submittedName>
</protein>
<dbReference type="RefSeq" id="WP_267678399.1">
    <property type="nucleotide sequence ID" value="NZ_CP113088.1"/>
</dbReference>
<dbReference type="EMBL" id="CP113088">
    <property type="protein sequence ID" value="WAC03764.1"/>
    <property type="molecule type" value="Genomic_DNA"/>
</dbReference>
<organism evidence="1 2">
    <name type="scientific">Lacinutrix neustonica</name>
    <dbReference type="NCBI Taxonomy" id="2980107"/>
    <lineage>
        <taxon>Bacteria</taxon>
        <taxon>Pseudomonadati</taxon>
        <taxon>Bacteroidota</taxon>
        <taxon>Flavobacteriia</taxon>
        <taxon>Flavobacteriales</taxon>
        <taxon>Flavobacteriaceae</taxon>
        <taxon>Lacinutrix</taxon>
    </lineage>
</organism>
<evidence type="ECO:0000313" key="2">
    <source>
        <dbReference type="Proteomes" id="UP001164705"/>
    </source>
</evidence>
<dbReference type="KEGG" id="lnu:N7U66_10290"/>
<accession>A0A9E8N0S4</accession>
<dbReference type="Proteomes" id="UP001164705">
    <property type="component" value="Chromosome"/>
</dbReference>
<sequence>MIITKLLSLGSGLTKSKALKIIFLLAEISILLYAIAEAEEEERNTIDLEDHN</sequence>
<dbReference type="AlphaFoldDB" id="A0A9E8N0S4"/>
<reference evidence="1" key="1">
    <citation type="submission" date="2022-11" db="EMBL/GenBank/DDBJ databases">
        <title>Lacinutrix neustonica HL-RS19T sp. nov., isolated from the surface microlayer sample of brackish Lake Shihwa.</title>
        <authorList>
            <person name="Choi J.Y."/>
            <person name="Hwang C.Y."/>
        </authorList>
    </citation>
    <scope>NUCLEOTIDE SEQUENCE</scope>
    <source>
        <strain evidence="1">HL-RS19</strain>
    </source>
</reference>
<proteinExistence type="predicted"/>
<gene>
    <name evidence="1" type="ORF">N7U66_10290</name>
</gene>
<keyword evidence="2" id="KW-1185">Reference proteome</keyword>